<keyword evidence="2" id="KW-0812">Transmembrane</keyword>
<accession>A0AA38LT91</accession>
<protein>
    <submittedName>
        <fullName evidence="3">Uncharacterized protein</fullName>
    </submittedName>
</protein>
<proteinExistence type="predicted"/>
<name>A0AA38LT91_9TREE</name>
<comment type="caution">
    <text evidence="3">The sequence shown here is derived from an EMBL/GenBank/DDBJ whole genome shotgun (WGS) entry which is preliminary data.</text>
</comment>
<evidence type="ECO:0000313" key="4">
    <source>
        <dbReference type="Proteomes" id="UP001164286"/>
    </source>
</evidence>
<gene>
    <name evidence="3" type="ORF">MKK02DRAFT_28170</name>
</gene>
<sequence length="226" mass="24239">MLVEHYEEGTDGAKAHVDASASANATKPIKATILELVPALHAQMRSTPHAPPHTPRYSVPISPTSFCSTFSIALILLVLFLSINATPAAAMDPRLMLSHICRQNCEMQYQMCASVAFTPVPSAASAPRLSDTAGEEKPLRSPTLVLSTFFTLGVRGAVHQKHNLTSCPCFKRAEPPTSRYIGSTRHTPPRPAAIELVSDQRHAPRLGSQSGEPAGPRGDIRGNEGE</sequence>
<keyword evidence="4" id="KW-1185">Reference proteome</keyword>
<evidence type="ECO:0000256" key="1">
    <source>
        <dbReference type="SAM" id="MobiDB-lite"/>
    </source>
</evidence>
<reference evidence="3" key="1">
    <citation type="journal article" date="2022" name="G3 (Bethesda)">
        <title>High quality genome of the basidiomycete yeast Dioszegia hungarica PDD-24b-2 isolated from cloud water.</title>
        <authorList>
            <person name="Jarrige D."/>
            <person name="Haridas S."/>
            <person name="Bleykasten-Grosshans C."/>
            <person name="Joly M."/>
            <person name="Nadalig T."/>
            <person name="Sancelme M."/>
            <person name="Vuilleumier S."/>
            <person name="Grigoriev I.V."/>
            <person name="Amato P."/>
            <person name="Bringel F."/>
        </authorList>
    </citation>
    <scope>NUCLEOTIDE SEQUENCE</scope>
    <source>
        <strain evidence="3">PDD-24b-2</strain>
    </source>
</reference>
<feature type="region of interest" description="Disordered" evidence="1">
    <location>
        <begin position="178"/>
        <end position="226"/>
    </location>
</feature>
<keyword evidence="2" id="KW-0472">Membrane</keyword>
<dbReference type="AlphaFoldDB" id="A0AA38LT91"/>
<feature type="transmembrane region" description="Helical" evidence="2">
    <location>
        <begin position="70"/>
        <end position="90"/>
    </location>
</feature>
<organism evidence="3 4">
    <name type="scientific">Dioszegia hungarica</name>
    <dbReference type="NCBI Taxonomy" id="4972"/>
    <lineage>
        <taxon>Eukaryota</taxon>
        <taxon>Fungi</taxon>
        <taxon>Dikarya</taxon>
        <taxon>Basidiomycota</taxon>
        <taxon>Agaricomycotina</taxon>
        <taxon>Tremellomycetes</taxon>
        <taxon>Tremellales</taxon>
        <taxon>Bulleribasidiaceae</taxon>
        <taxon>Dioszegia</taxon>
    </lineage>
</organism>
<dbReference type="GeneID" id="77726705"/>
<dbReference type="Proteomes" id="UP001164286">
    <property type="component" value="Unassembled WGS sequence"/>
</dbReference>
<evidence type="ECO:0000256" key="2">
    <source>
        <dbReference type="SAM" id="Phobius"/>
    </source>
</evidence>
<dbReference type="EMBL" id="JAKWFO010000007">
    <property type="protein sequence ID" value="KAI9634423.1"/>
    <property type="molecule type" value="Genomic_DNA"/>
</dbReference>
<dbReference type="RefSeq" id="XP_052944200.1">
    <property type="nucleotide sequence ID" value="XM_053087500.1"/>
</dbReference>
<evidence type="ECO:0000313" key="3">
    <source>
        <dbReference type="EMBL" id="KAI9634423.1"/>
    </source>
</evidence>
<keyword evidence="2" id="KW-1133">Transmembrane helix</keyword>